<dbReference type="OrthoDB" id="200044at2"/>
<dbReference type="eggNOG" id="COG1192">
    <property type="taxonomic scope" value="Bacteria"/>
</dbReference>
<dbReference type="InterPro" id="IPR027417">
    <property type="entry name" value="P-loop_NTPase"/>
</dbReference>
<dbReference type="KEGG" id="sus:Acid_4004"/>
<dbReference type="EMBL" id="CP000473">
    <property type="protein sequence ID" value="ABJ84971.1"/>
    <property type="molecule type" value="Genomic_DNA"/>
</dbReference>
<name>Q01ZE4_SOLUE</name>
<dbReference type="HOGENOM" id="CLU_1097574_0_0_0"/>
<proteinExistence type="predicted"/>
<sequence>MSTATVTDKKIANEKPRLILTHGEKGGVGKTTVARVIADFLNARDHGFRAFDAEGSTGQLLRFHPDVTAAVDVENANTIAPVLDYVMEGTGKRLALVDLGARSGEDVKGWLYRGGALEEAEAARLGITVIYVLGGAVDSVGHLKECFGALGRDVNYVIVKNFGVAGKFDVYDNSKVRKELLAIGAREINFPALDGSVYQSVDRASIGFSAFADGQTGNFGFTERRYCRTWLRECFAQLETVASALQ</sequence>
<gene>
    <name evidence="1" type="ordered locus">Acid_4004</name>
</gene>
<evidence type="ECO:0000313" key="1">
    <source>
        <dbReference type="EMBL" id="ABJ84971.1"/>
    </source>
</evidence>
<protein>
    <recommendedName>
        <fullName evidence="2">CobQ/CobB/MinD/ParA nucleotide binding domain-containing protein</fullName>
    </recommendedName>
</protein>
<organism evidence="1">
    <name type="scientific">Solibacter usitatus (strain Ellin6076)</name>
    <dbReference type="NCBI Taxonomy" id="234267"/>
    <lineage>
        <taxon>Bacteria</taxon>
        <taxon>Pseudomonadati</taxon>
        <taxon>Acidobacteriota</taxon>
        <taxon>Terriglobia</taxon>
        <taxon>Bryobacterales</taxon>
        <taxon>Solibacteraceae</taxon>
        <taxon>Candidatus Solibacter</taxon>
    </lineage>
</organism>
<reference evidence="1" key="1">
    <citation type="submission" date="2006-10" db="EMBL/GenBank/DDBJ databases">
        <title>Complete sequence of Solibacter usitatus Ellin6076.</title>
        <authorList>
            <consortium name="US DOE Joint Genome Institute"/>
            <person name="Copeland A."/>
            <person name="Lucas S."/>
            <person name="Lapidus A."/>
            <person name="Barry K."/>
            <person name="Detter J.C."/>
            <person name="Glavina del Rio T."/>
            <person name="Hammon N."/>
            <person name="Israni S."/>
            <person name="Dalin E."/>
            <person name="Tice H."/>
            <person name="Pitluck S."/>
            <person name="Thompson L.S."/>
            <person name="Brettin T."/>
            <person name="Bruce D."/>
            <person name="Han C."/>
            <person name="Tapia R."/>
            <person name="Gilna P."/>
            <person name="Schmutz J."/>
            <person name="Larimer F."/>
            <person name="Land M."/>
            <person name="Hauser L."/>
            <person name="Kyrpides N."/>
            <person name="Mikhailova N."/>
            <person name="Janssen P.H."/>
            <person name="Kuske C.R."/>
            <person name="Richardson P."/>
        </authorList>
    </citation>
    <scope>NUCLEOTIDE SEQUENCE</scope>
    <source>
        <strain evidence="1">Ellin6076</strain>
    </source>
</reference>
<evidence type="ECO:0008006" key="2">
    <source>
        <dbReference type="Google" id="ProtNLM"/>
    </source>
</evidence>
<dbReference type="InParanoid" id="Q01ZE4"/>
<accession>Q01ZE4</accession>
<dbReference type="STRING" id="234267.Acid_4004"/>
<dbReference type="AlphaFoldDB" id="Q01ZE4"/>
<dbReference type="SUPFAM" id="SSF52540">
    <property type="entry name" value="P-loop containing nucleoside triphosphate hydrolases"/>
    <property type="match status" value="1"/>
</dbReference>